<comment type="caution">
    <text evidence="1">The sequence shown here is derived from an EMBL/GenBank/DDBJ whole genome shotgun (WGS) entry which is preliminary data.</text>
</comment>
<dbReference type="OrthoDB" id="771634at2"/>
<dbReference type="EMBL" id="QPKV01000002">
    <property type="protein sequence ID" value="RDC57889.1"/>
    <property type="molecule type" value="Genomic_DNA"/>
</dbReference>
<protein>
    <submittedName>
        <fullName evidence="1">Uncharacterized protein</fullName>
    </submittedName>
</protein>
<dbReference type="Proteomes" id="UP000253961">
    <property type="component" value="Unassembled WGS sequence"/>
</dbReference>
<gene>
    <name evidence="1" type="ORF">DU508_02750</name>
</gene>
<evidence type="ECO:0000313" key="2">
    <source>
        <dbReference type="Proteomes" id="UP000253961"/>
    </source>
</evidence>
<evidence type="ECO:0000313" key="1">
    <source>
        <dbReference type="EMBL" id="RDC57889.1"/>
    </source>
</evidence>
<dbReference type="RefSeq" id="WP_115401310.1">
    <property type="nucleotide sequence ID" value="NZ_QPKV01000002.1"/>
</dbReference>
<accession>A0A369Q4N8</accession>
<organism evidence="1 2">
    <name type="scientific">Pedobacter chinensis</name>
    <dbReference type="NCBI Taxonomy" id="2282421"/>
    <lineage>
        <taxon>Bacteria</taxon>
        <taxon>Pseudomonadati</taxon>
        <taxon>Bacteroidota</taxon>
        <taxon>Sphingobacteriia</taxon>
        <taxon>Sphingobacteriales</taxon>
        <taxon>Sphingobacteriaceae</taxon>
        <taxon>Pedobacter</taxon>
    </lineage>
</organism>
<keyword evidence="2" id="KW-1185">Reference proteome</keyword>
<reference evidence="1 2" key="1">
    <citation type="submission" date="2018-07" db="EMBL/GenBank/DDBJ databases">
        <title>Pedobacter sp. nov., isolated from soil.</title>
        <authorList>
            <person name="Zhou L.Y."/>
            <person name="Du Z.J."/>
        </authorList>
    </citation>
    <scope>NUCLEOTIDE SEQUENCE [LARGE SCALE GENOMIC DNA]</scope>
    <source>
        <strain evidence="1 2">JDX94</strain>
    </source>
</reference>
<sequence length="64" mass="7304">MIFVDDKTPTSSLLEVKQGDNIDNGQISGSVKNISIQETDEYLMFLFLLENNQEIVIKKIRQVC</sequence>
<dbReference type="AlphaFoldDB" id="A0A369Q4N8"/>
<name>A0A369Q4N8_9SPHI</name>
<proteinExistence type="predicted"/>